<evidence type="ECO:0000313" key="1">
    <source>
        <dbReference type="EMBL" id="GAI91670.1"/>
    </source>
</evidence>
<comment type="caution">
    <text evidence="1">The sequence shown here is derived from an EMBL/GenBank/DDBJ whole genome shotgun (WGS) entry which is preliminary data.</text>
</comment>
<protein>
    <submittedName>
        <fullName evidence="1">Uncharacterized protein</fullName>
    </submittedName>
</protein>
<feature type="non-terminal residue" evidence="1">
    <location>
        <position position="1"/>
    </location>
</feature>
<accession>X1TVS4</accession>
<name>X1TVS4_9ZZZZ</name>
<dbReference type="EMBL" id="BARW01020443">
    <property type="protein sequence ID" value="GAI91670.1"/>
    <property type="molecule type" value="Genomic_DNA"/>
</dbReference>
<sequence>PKQEIEKQIMEMIRSHFAFVEVEGYEDGLPEEYRFVDALKGSRVRLSTAGVYHFEWLAYDITYLDCVMQDTWMDVDIAQELARLRTQTPLGLVGDFERVDIFLNYLERQENIERAAWNCSQIPKVVPKMKGRIDAQRRSLLK</sequence>
<organism evidence="1">
    <name type="scientific">marine sediment metagenome</name>
    <dbReference type="NCBI Taxonomy" id="412755"/>
    <lineage>
        <taxon>unclassified sequences</taxon>
        <taxon>metagenomes</taxon>
        <taxon>ecological metagenomes</taxon>
    </lineage>
</organism>
<proteinExistence type="predicted"/>
<reference evidence="1" key="1">
    <citation type="journal article" date="2014" name="Front. Microbiol.">
        <title>High frequency of phylogenetically diverse reductive dehalogenase-homologous genes in deep subseafloor sedimentary metagenomes.</title>
        <authorList>
            <person name="Kawai M."/>
            <person name="Futagami T."/>
            <person name="Toyoda A."/>
            <person name="Takaki Y."/>
            <person name="Nishi S."/>
            <person name="Hori S."/>
            <person name="Arai W."/>
            <person name="Tsubouchi T."/>
            <person name="Morono Y."/>
            <person name="Uchiyama I."/>
            <person name="Ito T."/>
            <person name="Fujiyama A."/>
            <person name="Inagaki F."/>
            <person name="Takami H."/>
        </authorList>
    </citation>
    <scope>NUCLEOTIDE SEQUENCE</scope>
    <source>
        <strain evidence="1">Expedition CK06-06</strain>
    </source>
</reference>
<dbReference type="AlphaFoldDB" id="X1TVS4"/>
<gene>
    <name evidence="1" type="ORF">S12H4_34540</name>
</gene>